<gene>
    <name evidence="6" type="ORF">BDP27DRAFT_510908</name>
</gene>
<keyword evidence="2" id="KW-0863">Zinc-finger</keyword>
<dbReference type="Gene3D" id="3.30.40.10">
    <property type="entry name" value="Zinc/RING finger domain, C3HC4 (zinc finger)"/>
    <property type="match status" value="1"/>
</dbReference>
<evidence type="ECO:0000256" key="2">
    <source>
        <dbReference type="ARBA" id="ARBA00022771"/>
    </source>
</evidence>
<evidence type="ECO:0000256" key="3">
    <source>
        <dbReference type="ARBA" id="ARBA00022833"/>
    </source>
</evidence>
<sequence>MDHDDRYIQDYNNNTEPQDHDQPQPGPSFTSTRSPPQNTTNGSAAPSSPFNYFNNWNAFDYNAFNIDNHSRQYLPLPRHPSPNPPNNSPPHFNPYDFTSHTPSQMPNFHSLSPEAGSWWYNIPDGAGAAGPSGNTADSANTLFAAYDDDDELDELEYDDDDGGGSFNPPIPEVADPDDDEETIHMQDVSDQLMPPQNSAHWDFSDAGPSRTDDAVDEKNILPAQAKGKGKQKAVVAPSPTPNPSQSDSIPATILSAHALSTYTCPICFCPPTNATMTPCGHVACGSCLFTRDQDFHEEGGALYGERR</sequence>
<organism evidence="6 7">
    <name type="scientific">Rhodocollybia butyracea</name>
    <dbReference type="NCBI Taxonomy" id="206335"/>
    <lineage>
        <taxon>Eukaryota</taxon>
        <taxon>Fungi</taxon>
        <taxon>Dikarya</taxon>
        <taxon>Basidiomycota</taxon>
        <taxon>Agaricomycotina</taxon>
        <taxon>Agaricomycetes</taxon>
        <taxon>Agaricomycetidae</taxon>
        <taxon>Agaricales</taxon>
        <taxon>Marasmiineae</taxon>
        <taxon>Omphalotaceae</taxon>
        <taxon>Rhodocollybia</taxon>
    </lineage>
</organism>
<feature type="compositionally biased region" description="Polar residues" evidence="4">
    <location>
        <begin position="96"/>
        <end position="109"/>
    </location>
</feature>
<feature type="compositionally biased region" description="Acidic residues" evidence="4">
    <location>
        <begin position="153"/>
        <end position="162"/>
    </location>
</feature>
<evidence type="ECO:0000313" key="6">
    <source>
        <dbReference type="EMBL" id="KAF9071548.1"/>
    </source>
</evidence>
<dbReference type="OrthoDB" id="6270329at2759"/>
<feature type="region of interest" description="Disordered" evidence="4">
    <location>
        <begin position="1"/>
        <end position="46"/>
    </location>
</feature>
<reference evidence="6" key="1">
    <citation type="submission" date="2020-11" db="EMBL/GenBank/DDBJ databases">
        <authorList>
            <consortium name="DOE Joint Genome Institute"/>
            <person name="Ahrendt S."/>
            <person name="Riley R."/>
            <person name="Andreopoulos W."/>
            <person name="Labutti K."/>
            <person name="Pangilinan J."/>
            <person name="Ruiz-Duenas F.J."/>
            <person name="Barrasa J.M."/>
            <person name="Sanchez-Garcia M."/>
            <person name="Camarero S."/>
            <person name="Miyauchi S."/>
            <person name="Serrano A."/>
            <person name="Linde D."/>
            <person name="Babiker R."/>
            <person name="Drula E."/>
            <person name="Ayuso-Fernandez I."/>
            <person name="Pacheco R."/>
            <person name="Padilla G."/>
            <person name="Ferreira P."/>
            <person name="Barriuso J."/>
            <person name="Kellner H."/>
            <person name="Castanera R."/>
            <person name="Alfaro M."/>
            <person name="Ramirez L."/>
            <person name="Pisabarro A.G."/>
            <person name="Kuo A."/>
            <person name="Tritt A."/>
            <person name="Lipzen A."/>
            <person name="He G."/>
            <person name="Yan M."/>
            <person name="Ng V."/>
            <person name="Cullen D."/>
            <person name="Martin F."/>
            <person name="Rosso M.-N."/>
            <person name="Henrissat B."/>
            <person name="Hibbett D."/>
            <person name="Martinez A.T."/>
            <person name="Grigoriev I.V."/>
        </authorList>
    </citation>
    <scope>NUCLEOTIDE SEQUENCE</scope>
    <source>
        <strain evidence="6">AH 40177</strain>
    </source>
</reference>
<dbReference type="SUPFAM" id="SSF57850">
    <property type="entry name" value="RING/U-box"/>
    <property type="match status" value="1"/>
</dbReference>
<dbReference type="InterPro" id="IPR013083">
    <property type="entry name" value="Znf_RING/FYVE/PHD"/>
</dbReference>
<dbReference type="Proteomes" id="UP000772434">
    <property type="component" value="Unassembled WGS sequence"/>
</dbReference>
<feature type="compositionally biased region" description="Pro residues" evidence="4">
    <location>
        <begin position="77"/>
        <end position="92"/>
    </location>
</feature>
<feature type="region of interest" description="Disordered" evidence="4">
    <location>
        <begin position="193"/>
        <end position="249"/>
    </location>
</feature>
<feature type="compositionally biased region" description="Polar residues" evidence="4">
    <location>
        <begin position="27"/>
        <end position="46"/>
    </location>
</feature>
<feature type="region of interest" description="Disordered" evidence="4">
    <location>
        <begin position="73"/>
        <end position="109"/>
    </location>
</feature>
<accession>A0A9P5PYG0</accession>
<keyword evidence="1" id="KW-0479">Metal-binding</keyword>
<proteinExistence type="predicted"/>
<dbReference type="AlphaFoldDB" id="A0A9P5PYG0"/>
<keyword evidence="3" id="KW-0862">Zinc</keyword>
<evidence type="ECO:0000313" key="7">
    <source>
        <dbReference type="Proteomes" id="UP000772434"/>
    </source>
</evidence>
<keyword evidence="7" id="KW-1185">Reference proteome</keyword>
<feature type="domain" description="Zinc finger RING-type eukaryotic" evidence="5">
    <location>
        <begin position="264"/>
        <end position="291"/>
    </location>
</feature>
<comment type="caution">
    <text evidence="6">The sequence shown here is derived from an EMBL/GenBank/DDBJ whole genome shotgun (WGS) entry which is preliminary data.</text>
</comment>
<feature type="region of interest" description="Disordered" evidence="4">
    <location>
        <begin position="153"/>
        <end position="178"/>
    </location>
</feature>
<evidence type="ECO:0000259" key="5">
    <source>
        <dbReference type="Pfam" id="PF13445"/>
    </source>
</evidence>
<evidence type="ECO:0000256" key="4">
    <source>
        <dbReference type="SAM" id="MobiDB-lite"/>
    </source>
</evidence>
<evidence type="ECO:0000256" key="1">
    <source>
        <dbReference type="ARBA" id="ARBA00022723"/>
    </source>
</evidence>
<name>A0A9P5PYG0_9AGAR</name>
<dbReference type="EMBL" id="JADNRY010000031">
    <property type="protein sequence ID" value="KAF9071548.1"/>
    <property type="molecule type" value="Genomic_DNA"/>
</dbReference>
<dbReference type="GO" id="GO:0008270">
    <property type="term" value="F:zinc ion binding"/>
    <property type="evidence" value="ECO:0007669"/>
    <property type="project" value="UniProtKB-KW"/>
</dbReference>
<protein>
    <recommendedName>
        <fullName evidence="5">Zinc finger RING-type eukaryotic domain-containing protein</fullName>
    </recommendedName>
</protein>
<feature type="compositionally biased region" description="Basic and acidic residues" evidence="4">
    <location>
        <begin position="210"/>
        <end position="219"/>
    </location>
</feature>
<dbReference type="InterPro" id="IPR027370">
    <property type="entry name" value="Znf-RING_euk"/>
</dbReference>
<dbReference type="Pfam" id="PF13445">
    <property type="entry name" value="zf-RING_UBOX"/>
    <property type="match status" value="1"/>
</dbReference>